<accession>A0A4Q9DPD1</accession>
<sequence length="305" mass="33118">MLKKSAILAAIISLGLLASACTDHAKIKSDLLTAAAKQSELASYRFEGSALLNLHLNADPSAPLTTALLSFVKTSKLEWKGVSSSEPRMETTLKITPENAGNTSMEIPALFKDGKWYFSLPPIHKNGEFSVLDMSKITGNQTGKLSGSEDLMSALLKQVLGAVDAKWVNQTKEPVTLPDQSSARQYTIEMNESNAKELNTALNAAVPGMTEWLKTNGWAAGLINPGQIELQAPSSLSFAVDEKGFIREQRYQLYFTLKQSSGKPEQQHVELRQYISDVNTSPAFEMPVPADAKPLNLPAAPSKQP</sequence>
<keyword evidence="2" id="KW-0732">Signal</keyword>
<gene>
    <name evidence="3" type="ORF">EYB31_14695</name>
</gene>
<evidence type="ECO:0000256" key="1">
    <source>
        <dbReference type="SAM" id="MobiDB-lite"/>
    </source>
</evidence>
<protein>
    <submittedName>
        <fullName evidence="3">Uncharacterized protein</fullName>
    </submittedName>
</protein>
<dbReference type="EMBL" id="SIRE01000010">
    <property type="protein sequence ID" value="TBL78130.1"/>
    <property type="molecule type" value="Genomic_DNA"/>
</dbReference>
<feature type="region of interest" description="Disordered" evidence="1">
    <location>
        <begin position="285"/>
        <end position="305"/>
    </location>
</feature>
<name>A0A4Q9DPD1_9BACL</name>
<dbReference type="PROSITE" id="PS51257">
    <property type="entry name" value="PROKAR_LIPOPROTEIN"/>
    <property type="match status" value="1"/>
</dbReference>
<evidence type="ECO:0000256" key="2">
    <source>
        <dbReference type="SAM" id="SignalP"/>
    </source>
</evidence>
<dbReference type="AlphaFoldDB" id="A0A4Q9DPD1"/>
<reference evidence="3 4" key="1">
    <citation type="submission" date="2019-02" db="EMBL/GenBank/DDBJ databases">
        <title>Paenibacillus sp. nov., isolated from surface-sterilized tissue of Thalictrum simplex L.</title>
        <authorList>
            <person name="Tuo L."/>
        </authorList>
    </citation>
    <scope>NUCLEOTIDE SEQUENCE [LARGE SCALE GENOMIC DNA]</scope>
    <source>
        <strain evidence="3 4">N2SHLJ1</strain>
    </source>
</reference>
<evidence type="ECO:0000313" key="3">
    <source>
        <dbReference type="EMBL" id="TBL78130.1"/>
    </source>
</evidence>
<feature type="chain" id="PRO_5020543971" evidence="2">
    <location>
        <begin position="26"/>
        <end position="305"/>
    </location>
</feature>
<organism evidence="3 4">
    <name type="scientific">Paenibacillus thalictri</name>
    <dbReference type="NCBI Taxonomy" id="2527873"/>
    <lineage>
        <taxon>Bacteria</taxon>
        <taxon>Bacillati</taxon>
        <taxon>Bacillota</taxon>
        <taxon>Bacilli</taxon>
        <taxon>Bacillales</taxon>
        <taxon>Paenibacillaceae</taxon>
        <taxon>Paenibacillus</taxon>
    </lineage>
</organism>
<dbReference type="OrthoDB" id="2532515at2"/>
<keyword evidence="4" id="KW-1185">Reference proteome</keyword>
<proteinExistence type="predicted"/>
<dbReference type="Proteomes" id="UP000293142">
    <property type="component" value="Unassembled WGS sequence"/>
</dbReference>
<feature type="signal peptide" evidence="2">
    <location>
        <begin position="1"/>
        <end position="25"/>
    </location>
</feature>
<dbReference type="RefSeq" id="WP_131014113.1">
    <property type="nucleotide sequence ID" value="NZ_SIRE01000010.1"/>
</dbReference>
<comment type="caution">
    <text evidence="3">The sequence shown here is derived from an EMBL/GenBank/DDBJ whole genome shotgun (WGS) entry which is preliminary data.</text>
</comment>
<evidence type="ECO:0000313" key="4">
    <source>
        <dbReference type="Proteomes" id="UP000293142"/>
    </source>
</evidence>